<gene>
    <name evidence="7" type="ORF">BAR1_16555</name>
</gene>
<name>A0A347UKM4_9RHOB</name>
<dbReference type="SUPFAM" id="SSF46626">
    <property type="entry name" value="Cytochrome c"/>
    <property type="match status" value="1"/>
</dbReference>
<dbReference type="GO" id="GO:0020037">
    <property type="term" value="F:heme binding"/>
    <property type="evidence" value="ECO:0007669"/>
    <property type="project" value="InterPro"/>
</dbReference>
<dbReference type="InterPro" id="IPR036909">
    <property type="entry name" value="Cyt_c-like_dom_sf"/>
</dbReference>
<feature type="domain" description="Cytochrome c" evidence="6">
    <location>
        <begin position="12"/>
        <end position="100"/>
    </location>
</feature>
<organism evidence="7 8">
    <name type="scientific">Profundibacter amoris</name>
    <dbReference type="NCBI Taxonomy" id="2171755"/>
    <lineage>
        <taxon>Bacteria</taxon>
        <taxon>Pseudomonadati</taxon>
        <taxon>Pseudomonadota</taxon>
        <taxon>Alphaproteobacteria</taxon>
        <taxon>Rhodobacterales</taxon>
        <taxon>Paracoccaceae</taxon>
        <taxon>Profundibacter</taxon>
    </lineage>
</organism>
<sequence>MRSLLLFLILATTASAGEVSAPRAAELRHLVEQDCGACHGMTRKGGLGPDIRAQTLEGRDAEGLAQIIKDGIPDTAMPPWGPLLTDQDINWIAQYLLEDTEE</sequence>
<evidence type="ECO:0000256" key="5">
    <source>
        <dbReference type="SAM" id="SignalP"/>
    </source>
</evidence>
<reference evidence="7 8" key="1">
    <citation type="submission" date="2018-09" db="EMBL/GenBank/DDBJ databases">
        <title>Profundibacter amoris BAR1 gen. nov., sp. nov., a new member of the Roseobacter clade isolated at Lokis Castle Vent Field on the Arctic Mid-Oceanic Ridge.</title>
        <authorList>
            <person name="Le Moine Bauer S."/>
            <person name="Sjoeberg A.G."/>
            <person name="L'Haridon S."/>
            <person name="Stokke R."/>
            <person name="Roalkvam I."/>
            <person name="Steen I.H."/>
            <person name="Dahle H."/>
        </authorList>
    </citation>
    <scope>NUCLEOTIDE SEQUENCE [LARGE SCALE GENOMIC DNA]</scope>
    <source>
        <strain evidence="7 8">BAR1</strain>
    </source>
</reference>
<evidence type="ECO:0000313" key="7">
    <source>
        <dbReference type="EMBL" id="AXX99402.1"/>
    </source>
</evidence>
<keyword evidence="8" id="KW-1185">Reference proteome</keyword>
<keyword evidence="2 4" id="KW-0479">Metal-binding</keyword>
<evidence type="ECO:0000256" key="4">
    <source>
        <dbReference type="PROSITE-ProRule" id="PRU00433"/>
    </source>
</evidence>
<dbReference type="Pfam" id="PF13442">
    <property type="entry name" value="Cytochrome_CBB3"/>
    <property type="match status" value="1"/>
</dbReference>
<protein>
    <submittedName>
        <fullName evidence="7">Cytochrome c</fullName>
    </submittedName>
</protein>
<accession>A0A347UKM4</accession>
<dbReference type="GO" id="GO:0009055">
    <property type="term" value="F:electron transfer activity"/>
    <property type="evidence" value="ECO:0007669"/>
    <property type="project" value="InterPro"/>
</dbReference>
<keyword evidence="1 4" id="KW-0349">Heme</keyword>
<dbReference type="OrthoDB" id="8689082at2"/>
<dbReference type="GO" id="GO:0046872">
    <property type="term" value="F:metal ion binding"/>
    <property type="evidence" value="ECO:0007669"/>
    <property type="project" value="UniProtKB-KW"/>
</dbReference>
<feature type="signal peptide" evidence="5">
    <location>
        <begin position="1"/>
        <end position="16"/>
    </location>
</feature>
<evidence type="ECO:0000313" key="8">
    <source>
        <dbReference type="Proteomes" id="UP000261704"/>
    </source>
</evidence>
<dbReference type="AlphaFoldDB" id="A0A347UKM4"/>
<dbReference type="Gene3D" id="1.10.760.10">
    <property type="entry name" value="Cytochrome c-like domain"/>
    <property type="match status" value="1"/>
</dbReference>
<feature type="chain" id="PRO_5017071061" evidence="5">
    <location>
        <begin position="17"/>
        <end position="102"/>
    </location>
</feature>
<dbReference type="RefSeq" id="WP_118944054.1">
    <property type="nucleotide sequence ID" value="NZ_CP032125.1"/>
</dbReference>
<keyword evidence="3 4" id="KW-0408">Iron</keyword>
<keyword evidence="5" id="KW-0732">Signal</keyword>
<proteinExistence type="predicted"/>
<evidence type="ECO:0000259" key="6">
    <source>
        <dbReference type="PROSITE" id="PS51007"/>
    </source>
</evidence>
<evidence type="ECO:0000256" key="2">
    <source>
        <dbReference type="ARBA" id="ARBA00022723"/>
    </source>
</evidence>
<dbReference type="InterPro" id="IPR009056">
    <property type="entry name" value="Cyt_c-like_dom"/>
</dbReference>
<dbReference type="PROSITE" id="PS51007">
    <property type="entry name" value="CYTC"/>
    <property type="match status" value="1"/>
</dbReference>
<dbReference type="Proteomes" id="UP000261704">
    <property type="component" value="Chromosome"/>
</dbReference>
<evidence type="ECO:0000256" key="1">
    <source>
        <dbReference type="ARBA" id="ARBA00022617"/>
    </source>
</evidence>
<dbReference type="EMBL" id="CP032125">
    <property type="protein sequence ID" value="AXX99402.1"/>
    <property type="molecule type" value="Genomic_DNA"/>
</dbReference>
<dbReference type="KEGG" id="pamo:BAR1_16555"/>
<evidence type="ECO:0000256" key="3">
    <source>
        <dbReference type="ARBA" id="ARBA00023004"/>
    </source>
</evidence>